<dbReference type="SMART" id="SM00582">
    <property type="entry name" value="RPR"/>
    <property type="match status" value="1"/>
</dbReference>
<feature type="region of interest" description="Disordered" evidence="3">
    <location>
        <begin position="833"/>
        <end position="879"/>
    </location>
</feature>
<dbReference type="InterPro" id="IPR045154">
    <property type="entry name" value="PCF11-like"/>
</dbReference>
<feature type="region of interest" description="Disordered" evidence="3">
    <location>
        <begin position="204"/>
        <end position="265"/>
    </location>
</feature>
<dbReference type="InterPro" id="IPR013087">
    <property type="entry name" value="Znf_C2H2_type"/>
</dbReference>
<evidence type="ECO:0000313" key="6">
    <source>
        <dbReference type="EMBL" id="KAG0449529.1"/>
    </source>
</evidence>
<feature type="region of interest" description="Disordered" evidence="3">
    <location>
        <begin position="1"/>
        <end position="66"/>
    </location>
</feature>
<feature type="region of interest" description="Disordered" evidence="3">
    <location>
        <begin position="732"/>
        <end position="757"/>
    </location>
</feature>
<protein>
    <submittedName>
        <fullName evidence="6">Uncharacterized protein</fullName>
    </submittedName>
</protein>
<dbReference type="GO" id="GO:0000993">
    <property type="term" value="F:RNA polymerase II complex binding"/>
    <property type="evidence" value="ECO:0007669"/>
    <property type="project" value="InterPro"/>
</dbReference>
<dbReference type="FunFam" id="1.25.40.90:FF:000023">
    <property type="entry name" value="polyadenylation and cleavage factor homolog 4"/>
    <property type="match status" value="1"/>
</dbReference>
<keyword evidence="2" id="KW-0862">Zinc</keyword>
<feature type="compositionally biased region" description="Polar residues" evidence="3">
    <location>
        <begin position="360"/>
        <end position="381"/>
    </location>
</feature>
<dbReference type="Pfam" id="PF04818">
    <property type="entry name" value="CID"/>
    <property type="match status" value="1"/>
</dbReference>
<organism evidence="6 7">
    <name type="scientific">Vanilla planifolia</name>
    <name type="common">Vanilla</name>
    <dbReference type="NCBI Taxonomy" id="51239"/>
    <lineage>
        <taxon>Eukaryota</taxon>
        <taxon>Viridiplantae</taxon>
        <taxon>Streptophyta</taxon>
        <taxon>Embryophyta</taxon>
        <taxon>Tracheophyta</taxon>
        <taxon>Spermatophyta</taxon>
        <taxon>Magnoliopsida</taxon>
        <taxon>Liliopsida</taxon>
        <taxon>Asparagales</taxon>
        <taxon>Orchidaceae</taxon>
        <taxon>Vanilloideae</taxon>
        <taxon>Vanilleae</taxon>
        <taxon>Vanilla</taxon>
    </lineage>
</organism>
<keyword evidence="7" id="KW-1185">Reference proteome</keyword>
<feature type="compositionally biased region" description="Low complexity" evidence="3">
    <location>
        <begin position="528"/>
        <end position="539"/>
    </location>
</feature>
<feature type="compositionally biased region" description="Pro residues" evidence="3">
    <location>
        <begin position="785"/>
        <end position="795"/>
    </location>
</feature>
<dbReference type="GO" id="GO:0006369">
    <property type="term" value="P:termination of RNA polymerase II transcription"/>
    <property type="evidence" value="ECO:0007669"/>
    <property type="project" value="InterPro"/>
</dbReference>
<dbReference type="SMART" id="SM00355">
    <property type="entry name" value="ZnF_C2H2"/>
    <property type="match status" value="1"/>
</dbReference>
<dbReference type="Gene3D" id="1.25.40.90">
    <property type="match status" value="1"/>
</dbReference>
<feature type="compositionally biased region" description="Basic and acidic residues" evidence="3">
    <location>
        <begin position="1"/>
        <end position="38"/>
    </location>
</feature>
<feature type="compositionally biased region" description="Basic and acidic residues" evidence="3">
    <location>
        <begin position="52"/>
        <end position="65"/>
    </location>
</feature>
<evidence type="ECO:0000313" key="7">
    <source>
        <dbReference type="Proteomes" id="UP000636800"/>
    </source>
</evidence>
<dbReference type="PANTHER" id="PTHR15921:SF3">
    <property type="entry name" value="PRE-MRNA CLEAVAGE COMPLEX 2 PROTEIN PCF11"/>
    <property type="match status" value="1"/>
</dbReference>
<accession>A0A835U4R2</accession>
<gene>
    <name evidence="6" type="ORF">HPP92_027324</name>
</gene>
<feature type="compositionally biased region" description="Polar residues" evidence="3">
    <location>
        <begin position="866"/>
        <end position="879"/>
    </location>
</feature>
<dbReference type="GO" id="GO:0005737">
    <property type="term" value="C:cytoplasm"/>
    <property type="evidence" value="ECO:0007669"/>
    <property type="project" value="TreeGrafter"/>
</dbReference>
<feature type="domain" description="CID" evidence="5">
    <location>
        <begin position="73"/>
        <end position="201"/>
    </location>
</feature>
<dbReference type="PROSITE" id="PS00028">
    <property type="entry name" value="ZINC_FINGER_C2H2_1"/>
    <property type="match status" value="1"/>
</dbReference>
<feature type="domain" description="C2H2-type" evidence="4">
    <location>
        <begin position="918"/>
        <end position="945"/>
    </location>
</feature>
<evidence type="ECO:0000259" key="4">
    <source>
        <dbReference type="PROSITE" id="PS50157"/>
    </source>
</evidence>
<dbReference type="Pfam" id="PF12874">
    <property type="entry name" value="zf-met"/>
    <property type="match status" value="1"/>
</dbReference>
<comment type="caution">
    <text evidence="6">The sequence shown here is derived from an EMBL/GenBank/DDBJ whole genome shotgun (WGS) entry which is preliminary data.</text>
</comment>
<dbReference type="Pfam" id="PF23228">
    <property type="entry name" value="zf_PCFS4"/>
    <property type="match status" value="1"/>
</dbReference>
<feature type="region of interest" description="Disordered" evidence="3">
    <location>
        <begin position="785"/>
        <end position="805"/>
    </location>
</feature>
<feature type="compositionally biased region" description="Polar residues" evidence="3">
    <location>
        <begin position="204"/>
        <end position="219"/>
    </location>
</feature>
<dbReference type="Gene3D" id="3.30.160.60">
    <property type="entry name" value="Classic Zinc Finger"/>
    <property type="match status" value="1"/>
</dbReference>
<dbReference type="PROSITE" id="PS51391">
    <property type="entry name" value="CID"/>
    <property type="match status" value="1"/>
</dbReference>
<dbReference type="GO" id="GO:0031124">
    <property type="term" value="P:mRNA 3'-end processing"/>
    <property type="evidence" value="ECO:0007669"/>
    <property type="project" value="InterPro"/>
</dbReference>
<keyword evidence="2" id="KW-0863">Zinc-finger</keyword>
<dbReference type="GO" id="GO:0005849">
    <property type="term" value="C:mRNA cleavage factor complex"/>
    <property type="evidence" value="ECO:0007669"/>
    <property type="project" value="TreeGrafter"/>
</dbReference>
<dbReference type="PANTHER" id="PTHR15921">
    <property type="entry name" value="PRE-MRNA CLEAVAGE COMPLEX II"/>
    <property type="match status" value="1"/>
</dbReference>
<keyword evidence="2" id="KW-0479">Metal-binding</keyword>
<dbReference type="InterPro" id="IPR008942">
    <property type="entry name" value="ENTH_VHS"/>
</dbReference>
<dbReference type="CDD" id="cd16982">
    <property type="entry name" value="CID_Pcf11"/>
    <property type="match status" value="1"/>
</dbReference>
<dbReference type="GO" id="GO:0008270">
    <property type="term" value="F:zinc ion binding"/>
    <property type="evidence" value="ECO:0007669"/>
    <property type="project" value="UniProtKB-KW"/>
</dbReference>
<keyword evidence="1" id="KW-0507">mRNA processing</keyword>
<dbReference type="GO" id="GO:0003729">
    <property type="term" value="F:mRNA binding"/>
    <property type="evidence" value="ECO:0007669"/>
    <property type="project" value="InterPro"/>
</dbReference>
<dbReference type="PROSITE" id="PS50157">
    <property type="entry name" value="ZINC_FINGER_C2H2_2"/>
    <property type="match status" value="1"/>
</dbReference>
<feature type="compositionally biased region" description="Polar residues" evidence="3">
    <location>
        <begin position="833"/>
        <end position="855"/>
    </location>
</feature>
<name>A0A835U4R2_VANPL</name>
<sequence>MEATRRSALDRSREPGLKKPRLSEELESDRAPSSDRNRPFAQIGPTTNPRFRVSERDREDKEEVARGAASYQQLKELVAQYKTALSELTFNSKPIITNLTIIAGENIHAAKEIASTVCTNILEVPSEQKLPSLYLLDSIVKNIGRDYVKHFAARLPEVFCKAYKQVDPSVHPSMRHLFGTWKGVFPVSNLQIIEKDLSFPSAINGSSGGTKTRSDTQAQRPAHGIHVNPKYLEARQRLQQSTTGKGVIGEDNDDVMPVDSSERSVRIPTLGSAGQLGELSNKIPHPQRERVLFEDKGYKEVKIPNFSAQLSRQTDLGKGRNMARVKEPDELEKQYFGPSGAVESIAYRNGFDSNLAYGSYRTSGSSPSNSQITSVHLNSSNKMDRPSSKNWKNSEEEEYIWDVTGHRSVDYEASNNSIRSSWNAHDDKPTSLQSRKWMHVENEQPESQWNKFDAFLPVSKGDRMEEKVPLSRENETTFMQQHNQDFEMRIKKDAFHRYGTPLPAGGMVFNSRASGKAEERSTPITGALSTEESSSLPTSRFQLSTLPSQLAPPVDGLGSSRLLGQQGKLSLRSSSASLEQQQKSSLIDQEQLPVFTSEIGQNSRQLSDLFKEDQYTPVIHDSFMLADSSNQQAHASINSHASLPQVSKHYSSPCNEPRQQLTSLQHSQTDLSTNAVQLEKSAPISQVFMVNKSKGSPSAIRSKSPIDVSGKPGSTTLSEAKMEIGFWQKDPASDLQSTGIQPPLPTGPPPSQALTSSHLANSAIEKSPYGSVSAFAPPLLGAALPPLPPGPPPPSVLGSSLQTSNSASTALNPLSSLLSSLVAKGIISSTPTHLSNVTSSNVSHESTSQDSNLDQSKLIPPLKPNELSSSEPSTTAGVSLVQPTSTNVETLIGVQFKTEIVREFCPSVIASLLDDLKYQCNVCGLRFSHEEQLQSHLDSHKSFNTELSSIEKASRRWYSSIEGWVSGEFEESYGPVPDISFETAATEEHLEPMVTADESQSICALCGEPFEDFYSVTRDKWMYKNTVYLSLADGKCITSDVDETIVQGLIVHAYCISHSASDRDVAQ</sequence>
<feature type="compositionally biased region" description="Pro residues" evidence="3">
    <location>
        <begin position="742"/>
        <end position="751"/>
    </location>
</feature>
<evidence type="ECO:0000256" key="1">
    <source>
        <dbReference type="ARBA" id="ARBA00022664"/>
    </source>
</evidence>
<dbReference type="InterPro" id="IPR047415">
    <property type="entry name" value="Pcf11_CID"/>
</dbReference>
<dbReference type="InterPro" id="IPR057242">
    <property type="entry name" value="PCFS4-like"/>
</dbReference>
<proteinExistence type="predicted"/>
<evidence type="ECO:0000259" key="5">
    <source>
        <dbReference type="PROSITE" id="PS51391"/>
    </source>
</evidence>
<reference evidence="6 7" key="1">
    <citation type="journal article" date="2020" name="Nat. Food">
        <title>A phased Vanilla planifolia genome enables genetic improvement of flavour and production.</title>
        <authorList>
            <person name="Hasing T."/>
            <person name="Tang H."/>
            <person name="Brym M."/>
            <person name="Khazi F."/>
            <person name="Huang T."/>
            <person name="Chambers A.H."/>
        </authorList>
    </citation>
    <scope>NUCLEOTIDE SEQUENCE [LARGE SCALE GENOMIC DNA]</scope>
    <source>
        <tissue evidence="6">Leaf</tissue>
    </source>
</reference>
<dbReference type="Proteomes" id="UP000636800">
    <property type="component" value="Unassembled WGS sequence"/>
</dbReference>
<feature type="compositionally biased region" description="Low complexity" evidence="3">
    <location>
        <begin position="796"/>
        <end position="805"/>
    </location>
</feature>
<feature type="region of interest" description="Disordered" evidence="3">
    <location>
        <begin position="512"/>
        <end position="540"/>
    </location>
</feature>
<feature type="region of interest" description="Disordered" evidence="3">
    <location>
        <begin position="360"/>
        <end position="391"/>
    </location>
</feature>
<dbReference type="EMBL" id="JADCNL010000183">
    <property type="protein sequence ID" value="KAG0449529.1"/>
    <property type="molecule type" value="Genomic_DNA"/>
</dbReference>
<dbReference type="AlphaFoldDB" id="A0A835U4R2"/>
<dbReference type="SUPFAM" id="SSF48464">
    <property type="entry name" value="ENTH/VHS domain"/>
    <property type="match status" value="1"/>
</dbReference>
<evidence type="ECO:0000256" key="3">
    <source>
        <dbReference type="SAM" id="MobiDB-lite"/>
    </source>
</evidence>
<evidence type="ECO:0000256" key="2">
    <source>
        <dbReference type="PROSITE-ProRule" id="PRU00042"/>
    </source>
</evidence>
<feature type="region of interest" description="Disordered" evidence="3">
    <location>
        <begin position="695"/>
        <end position="715"/>
    </location>
</feature>
<dbReference type="InterPro" id="IPR006569">
    <property type="entry name" value="CID_dom"/>
</dbReference>